<evidence type="ECO:0000313" key="3">
    <source>
        <dbReference type="EMBL" id="CUV40567.1"/>
    </source>
</evidence>
<dbReference type="EMBL" id="LN899822">
    <property type="protein sequence ID" value="CUV60963.1"/>
    <property type="molecule type" value="Genomic_DNA"/>
</dbReference>
<name>A0A0S4UJT1_RALSL</name>
<dbReference type="EMBL" id="LN899826">
    <property type="protein sequence ID" value="CUV40567.1"/>
    <property type="molecule type" value="Genomic_DNA"/>
</dbReference>
<accession>A0A0S4UJT1</accession>
<organism evidence="1">
    <name type="scientific">Ralstonia solanacearum</name>
    <name type="common">Pseudomonas solanacearum</name>
    <dbReference type="NCBI Taxonomy" id="305"/>
    <lineage>
        <taxon>Bacteria</taxon>
        <taxon>Pseudomonadati</taxon>
        <taxon>Pseudomonadota</taxon>
        <taxon>Betaproteobacteria</taxon>
        <taxon>Burkholderiales</taxon>
        <taxon>Burkholderiaceae</taxon>
        <taxon>Ralstonia</taxon>
        <taxon>Ralstonia solanacearum species complex</taxon>
    </lineage>
</organism>
<dbReference type="EMBL" id="LN899823">
    <property type="protein sequence ID" value="CUV22480.1"/>
    <property type="molecule type" value="Genomic_DNA"/>
</dbReference>
<evidence type="ECO:0000313" key="2">
    <source>
        <dbReference type="EMBL" id="CUV33287.1"/>
    </source>
</evidence>
<sequence>MRSDADFECANIGAVLTLVVGTGDGASSRMPKRL</sequence>
<dbReference type="AlphaFoldDB" id="A0A0S4UJT1"/>
<reference evidence="1" key="1">
    <citation type="submission" date="2015-10" db="EMBL/GenBank/DDBJ databases">
        <authorList>
            <person name="Gilbert D.G."/>
        </authorList>
    </citation>
    <scope>NUCLEOTIDE SEQUENCE</scope>
    <source>
        <strain evidence="1">Phyl III-seqv23</strain>
    </source>
</reference>
<gene>
    <name evidence="4" type="ORF">RD1301_v1_1230007</name>
    <name evidence="1" type="ORF">RUN1744_v1_170101</name>
    <name evidence="2" type="ORF">TD1301_v1_350006</name>
    <name evidence="3" type="ORF">TF3108_v1_520006</name>
</gene>
<evidence type="ECO:0000313" key="4">
    <source>
        <dbReference type="EMBL" id="CUV60963.1"/>
    </source>
</evidence>
<evidence type="ECO:0000313" key="1">
    <source>
        <dbReference type="EMBL" id="CUV22480.1"/>
    </source>
</evidence>
<proteinExistence type="predicted"/>
<protein>
    <submittedName>
        <fullName evidence="1">Uncharacterized protein</fullName>
    </submittedName>
</protein>
<dbReference type="EMBL" id="LN899825">
    <property type="protein sequence ID" value="CUV33287.1"/>
    <property type="molecule type" value="Genomic_DNA"/>
</dbReference>